<name>A0AAN8T1B6_SOLBU</name>
<evidence type="ECO:0000313" key="2">
    <source>
        <dbReference type="Proteomes" id="UP001371456"/>
    </source>
</evidence>
<dbReference type="Proteomes" id="UP001371456">
    <property type="component" value="Unassembled WGS sequence"/>
</dbReference>
<dbReference type="GO" id="GO:0016301">
    <property type="term" value="F:kinase activity"/>
    <property type="evidence" value="ECO:0007669"/>
    <property type="project" value="UniProtKB-KW"/>
</dbReference>
<comment type="caution">
    <text evidence="1">The sequence shown here is derived from an EMBL/GenBank/DDBJ whole genome shotgun (WGS) entry which is preliminary data.</text>
</comment>
<proteinExistence type="predicted"/>
<dbReference type="GO" id="GO:0046872">
    <property type="term" value="F:metal ion binding"/>
    <property type="evidence" value="ECO:0007669"/>
    <property type="project" value="UniProtKB-KW"/>
</dbReference>
<organism evidence="1 2">
    <name type="scientific">Solanum bulbocastanum</name>
    <name type="common">Wild potato</name>
    <dbReference type="NCBI Taxonomy" id="147425"/>
    <lineage>
        <taxon>Eukaryota</taxon>
        <taxon>Viridiplantae</taxon>
        <taxon>Streptophyta</taxon>
        <taxon>Embryophyta</taxon>
        <taxon>Tracheophyta</taxon>
        <taxon>Spermatophyta</taxon>
        <taxon>Magnoliopsida</taxon>
        <taxon>eudicotyledons</taxon>
        <taxon>Gunneridae</taxon>
        <taxon>Pentapetalae</taxon>
        <taxon>asterids</taxon>
        <taxon>lamiids</taxon>
        <taxon>Solanales</taxon>
        <taxon>Solanaceae</taxon>
        <taxon>Solanoideae</taxon>
        <taxon>Solaneae</taxon>
        <taxon>Solanum</taxon>
    </lineage>
</organism>
<sequence length="227" mass="25465">MECYEGKPDMDFVSEGDEQWNEAADALNFGQTGTLFQKVMVNNGMRRAMHSILGLLSIFQDEKASFDQKIIDVLTSLPNQVMGIEKRTFKRLELMVGMTVWGTRKPWTTAEYVTIKFNIEVRLEGSQSDSSISTIHFGGRRHKYKGVMEGVSFSMCKKLVQGFEFSTDVPTSLPNQVMGDEKRTFEVLLHMGGHLFNVSIRKGSVIFEVVLDIGAGSLGNKKTMDDS</sequence>
<dbReference type="PANTHER" id="PTHR24423">
    <property type="entry name" value="TWO-COMPONENT SENSOR HISTIDINE KINASE"/>
    <property type="match status" value="1"/>
</dbReference>
<protein>
    <submittedName>
        <fullName evidence="1">Uncharacterized protein</fullName>
    </submittedName>
</protein>
<reference evidence="1 2" key="1">
    <citation type="submission" date="2024-02" db="EMBL/GenBank/DDBJ databases">
        <title>de novo genome assembly of Solanum bulbocastanum strain 11H21.</title>
        <authorList>
            <person name="Hosaka A.J."/>
        </authorList>
    </citation>
    <scope>NUCLEOTIDE SEQUENCE [LARGE SCALE GENOMIC DNA]</scope>
    <source>
        <tissue evidence="1">Young leaves</tissue>
    </source>
</reference>
<dbReference type="PANTHER" id="PTHR24423:SF629">
    <property type="entry name" value="PROTEIN EIN4"/>
    <property type="match status" value="1"/>
</dbReference>
<evidence type="ECO:0000313" key="1">
    <source>
        <dbReference type="EMBL" id="KAK6775416.1"/>
    </source>
</evidence>
<dbReference type="GO" id="GO:0005783">
    <property type="term" value="C:endoplasmic reticulum"/>
    <property type="evidence" value="ECO:0007669"/>
    <property type="project" value="TreeGrafter"/>
</dbReference>
<dbReference type="AlphaFoldDB" id="A0AAN8T1B6"/>
<gene>
    <name evidence="1" type="ORF">RDI58_026417</name>
</gene>
<dbReference type="EMBL" id="JBANQN010000011">
    <property type="protein sequence ID" value="KAK6775416.1"/>
    <property type="molecule type" value="Genomic_DNA"/>
</dbReference>
<dbReference type="GO" id="GO:0051740">
    <property type="term" value="F:ethylene binding"/>
    <property type="evidence" value="ECO:0007669"/>
    <property type="project" value="TreeGrafter"/>
</dbReference>
<dbReference type="GO" id="GO:0005524">
    <property type="term" value="F:ATP binding"/>
    <property type="evidence" value="ECO:0007669"/>
    <property type="project" value="UniProtKB-KW"/>
</dbReference>
<accession>A0AAN8T1B6</accession>
<keyword evidence="2" id="KW-1185">Reference proteome</keyword>
<dbReference type="GO" id="GO:0038199">
    <property type="term" value="F:ethylene receptor activity"/>
    <property type="evidence" value="ECO:0007669"/>
    <property type="project" value="TreeGrafter"/>
</dbReference>